<gene>
    <name evidence="5" type="ORF">FXF69_21910</name>
</gene>
<protein>
    <submittedName>
        <fullName evidence="5">Lsr2 family protein</fullName>
    </submittedName>
</protein>
<dbReference type="Gene3D" id="4.10.320.10">
    <property type="entry name" value="E3-binding domain"/>
    <property type="match status" value="1"/>
</dbReference>
<reference evidence="5 6" key="1">
    <citation type="submission" date="2019-08" db="EMBL/GenBank/DDBJ databases">
        <title>Actinomadura sp. nov. CYP1-5 isolated from mountain soil.</title>
        <authorList>
            <person name="Songsumanus A."/>
            <person name="Kuncharoen N."/>
            <person name="Kudo T."/>
            <person name="Yuki M."/>
            <person name="Igarashi Y."/>
            <person name="Tanasupawat S."/>
        </authorList>
    </citation>
    <scope>NUCLEOTIDE SEQUENCE [LARGE SCALE GENOMIC DNA]</scope>
    <source>
        <strain evidence="5 6">JCM 14158</strain>
    </source>
</reference>
<dbReference type="Gene3D" id="3.30.60.230">
    <property type="entry name" value="Lsr2, dimerization domain"/>
    <property type="match status" value="1"/>
</dbReference>
<dbReference type="GO" id="GO:0016746">
    <property type="term" value="F:acyltransferase activity"/>
    <property type="evidence" value="ECO:0007669"/>
    <property type="project" value="InterPro"/>
</dbReference>
<comment type="caution">
    <text evidence="5">The sequence shown here is derived from an EMBL/GenBank/DDBJ whole genome shotgun (WGS) entry which is preliminary data.</text>
</comment>
<dbReference type="Pfam" id="PF11774">
    <property type="entry name" value="Lsr2"/>
    <property type="match status" value="1"/>
</dbReference>
<dbReference type="RefSeq" id="WP_067885554.1">
    <property type="nucleotide sequence ID" value="NZ_VSFG01000004.1"/>
</dbReference>
<dbReference type="AlphaFoldDB" id="A0A5D0NK04"/>
<feature type="region of interest" description="Disordered" evidence="2">
    <location>
        <begin position="55"/>
        <end position="79"/>
    </location>
</feature>
<keyword evidence="6" id="KW-1185">Reference proteome</keyword>
<dbReference type="GO" id="GO:0003677">
    <property type="term" value="F:DNA binding"/>
    <property type="evidence" value="ECO:0007669"/>
    <property type="project" value="UniProtKB-KW"/>
</dbReference>
<evidence type="ECO:0000259" key="4">
    <source>
        <dbReference type="Pfam" id="PF23359"/>
    </source>
</evidence>
<dbReference type="InterPro" id="IPR036625">
    <property type="entry name" value="E3-bd_dom_sf"/>
</dbReference>
<accession>A0A5D0NK04</accession>
<feature type="domain" description="Lsr2 dimerization" evidence="3">
    <location>
        <begin position="1"/>
        <end position="57"/>
    </location>
</feature>
<dbReference type="InterPro" id="IPR042261">
    <property type="entry name" value="Lsr2-like_dimerization"/>
</dbReference>
<dbReference type="InterPro" id="IPR024412">
    <property type="entry name" value="Lsr2_dim_dom"/>
</dbReference>
<evidence type="ECO:0000313" key="6">
    <source>
        <dbReference type="Proteomes" id="UP000323380"/>
    </source>
</evidence>
<name>A0A5D0NK04_9ACTN</name>
<organism evidence="5 6">
    <name type="scientific">Actinomadura chibensis</name>
    <dbReference type="NCBI Taxonomy" id="392828"/>
    <lineage>
        <taxon>Bacteria</taxon>
        <taxon>Bacillati</taxon>
        <taxon>Actinomycetota</taxon>
        <taxon>Actinomycetes</taxon>
        <taxon>Streptosporangiales</taxon>
        <taxon>Thermomonosporaceae</taxon>
        <taxon>Actinomadura</taxon>
    </lineage>
</organism>
<evidence type="ECO:0000256" key="1">
    <source>
        <dbReference type="ARBA" id="ARBA00023125"/>
    </source>
</evidence>
<keyword evidence="1" id="KW-0238">DNA-binding</keyword>
<dbReference type="EMBL" id="VSFG01000004">
    <property type="protein sequence ID" value="TYB44806.1"/>
    <property type="molecule type" value="Genomic_DNA"/>
</dbReference>
<feature type="domain" description="Lsr2 DNA-binding" evidence="4">
    <location>
        <begin position="73"/>
        <end position="108"/>
    </location>
</feature>
<evidence type="ECO:0000313" key="5">
    <source>
        <dbReference type="EMBL" id="TYB44806.1"/>
    </source>
</evidence>
<evidence type="ECO:0000256" key="2">
    <source>
        <dbReference type="SAM" id="MobiDB-lite"/>
    </source>
</evidence>
<dbReference type="Proteomes" id="UP000323380">
    <property type="component" value="Unassembled WGS sequence"/>
</dbReference>
<sequence>MAQKVEVLLVDDIDGGEADETVSFSIDGTAYEIDLSKKNAAKLRNGLEPFVAGARKARRPAGRGGRATRTAGSRERSAEIREWAKSRGIKVNERGRIPANVIEQYEAAH</sequence>
<dbReference type="Pfam" id="PF23359">
    <property type="entry name" value="Lsr2_DNA-bd"/>
    <property type="match status" value="1"/>
</dbReference>
<evidence type="ECO:0000259" key="3">
    <source>
        <dbReference type="Pfam" id="PF11774"/>
    </source>
</evidence>
<proteinExistence type="predicted"/>
<dbReference type="STRING" id="1220554.GCA_001552135_00860"/>
<dbReference type="InterPro" id="IPR055370">
    <property type="entry name" value="Lsr2_DNA-bd"/>
</dbReference>